<dbReference type="InterPro" id="IPR036396">
    <property type="entry name" value="Cyt_P450_sf"/>
</dbReference>
<evidence type="ECO:0008006" key="11">
    <source>
        <dbReference type="Google" id="ProtNLM"/>
    </source>
</evidence>
<evidence type="ECO:0000256" key="8">
    <source>
        <dbReference type="SAM" id="Phobius"/>
    </source>
</evidence>
<dbReference type="PRINTS" id="PR00385">
    <property type="entry name" value="P450"/>
</dbReference>
<evidence type="ECO:0000256" key="2">
    <source>
        <dbReference type="ARBA" id="ARBA00010617"/>
    </source>
</evidence>
<evidence type="ECO:0000256" key="1">
    <source>
        <dbReference type="ARBA" id="ARBA00001971"/>
    </source>
</evidence>
<dbReference type="PANTHER" id="PTHR24305">
    <property type="entry name" value="CYTOCHROME P450"/>
    <property type="match status" value="1"/>
</dbReference>
<proteinExistence type="inferred from homology"/>
<comment type="cofactor">
    <cofactor evidence="1 6">
        <name>heme</name>
        <dbReference type="ChEBI" id="CHEBI:30413"/>
    </cofactor>
</comment>
<evidence type="ECO:0000256" key="3">
    <source>
        <dbReference type="ARBA" id="ARBA00022617"/>
    </source>
</evidence>
<dbReference type="RefSeq" id="XP_024719324.1">
    <property type="nucleotide sequence ID" value="XM_024861952.1"/>
</dbReference>
<feature type="binding site" description="axial binding residue" evidence="6">
    <location>
        <position position="464"/>
    </location>
    <ligand>
        <name>heme</name>
        <dbReference type="ChEBI" id="CHEBI:30413"/>
    </ligand>
    <ligandPart>
        <name>Fe</name>
        <dbReference type="ChEBI" id="CHEBI:18248"/>
    </ligandPart>
</feature>
<dbReference type="InterPro" id="IPR001128">
    <property type="entry name" value="Cyt_P450"/>
</dbReference>
<accession>A0A2T3AXE4</accession>
<dbReference type="GO" id="GO:0016705">
    <property type="term" value="F:oxidoreductase activity, acting on paired donors, with incorporation or reduction of molecular oxygen"/>
    <property type="evidence" value="ECO:0007669"/>
    <property type="project" value="InterPro"/>
</dbReference>
<keyword evidence="5 6" id="KW-0408">Iron</keyword>
<dbReference type="OrthoDB" id="1470350at2759"/>
<keyword evidence="8" id="KW-1133">Transmembrane helix</keyword>
<dbReference type="InParanoid" id="A0A2T3AXE4"/>
<reference evidence="9 10" key="1">
    <citation type="journal article" date="2018" name="New Phytol.">
        <title>Comparative genomics and transcriptomics depict ericoid mycorrhizal fungi as versatile saprotrophs and plant mutualists.</title>
        <authorList>
            <person name="Martino E."/>
            <person name="Morin E."/>
            <person name="Grelet G.A."/>
            <person name="Kuo A."/>
            <person name="Kohler A."/>
            <person name="Daghino S."/>
            <person name="Barry K.W."/>
            <person name="Cichocki N."/>
            <person name="Clum A."/>
            <person name="Dockter R.B."/>
            <person name="Hainaut M."/>
            <person name="Kuo R.C."/>
            <person name="LaButti K."/>
            <person name="Lindahl B.D."/>
            <person name="Lindquist E.A."/>
            <person name="Lipzen A."/>
            <person name="Khouja H.R."/>
            <person name="Magnuson J."/>
            <person name="Murat C."/>
            <person name="Ohm R.A."/>
            <person name="Singer S.W."/>
            <person name="Spatafora J.W."/>
            <person name="Wang M."/>
            <person name="Veneault-Fourrey C."/>
            <person name="Henrissat B."/>
            <person name="Grigoriev I.V."/>
            <person name="Martin F.M."/>
            <person name="Perotto S."/>
        </authorList>
    </citation>
    <scope>NUCLEOTIDE SEQUENCE [LARGE SCALE GENOMIC DNA]</scope>
    <source>
        <strain evidence="9 10">ATCC 22711</strain>
    </source>
</reference>
<sequence length="520" mass="58905">MLHDSVLQFEHLPLLPQATPPLSNLIRSINLTWLSALYAAVTTVILIPASIVIYRLYFHPLAKYPGPRLWAASRLPFAYTMTTGLLPYKIHEFHEKYGPIVRLAPNEISFTNEEAWADIYEKPRGLPQLQKDQTQLYLAPGLAKSILTEPSDVAHGRMRRNFAHAVAEKTLRESEPILLKYFDKLIGRLRENVDKPINIISWYEYTLFDTIGDLLFGQPFDCLERSSSHFWVALLYTWVKGATFLGMAERFPPLINVVMRLLPKHLRESEITHRKLTIDMLDRRMKATDPRPDFLSRVLEFADTPTGMTYSEIMESSKVIMVGGAETSASALSAITYYLLSTPSAMAKLTAEIRSAFKSESEINMASVQSLKYTHAVIHEGLRLFPPLPGSMRRIVPAEGRLIAGHYMPGGTIVVVDTYAAGRSSRNFTRATEFCPERQLGSDPEFQHDKLKAIRPFSVGPRDCLGKSLALAEMKIILARVVFNFDLQLLDQEKDWLAGIPVYTFWEKPPLMVKLSHAVR</sequence>
<dbReference type="CDD" id="cd11058">
    <property type="entry name" value="CYP60B-like"/>
    <property type="match status" value="1"/>
</dbReference>
<organism evidence="9 10">
    <name type="scientific">Amorphotheca resinae ATCC 22711</name>
    <dbReference type="NCBI Taxonomy" id="857342"/>
    <lineage>
        <taxon>Eukaryota</taxon>
        <taxon>Fungi</taxon>
        <taxon>Dikarya</taxon>
        <taxon>Ascomycota</taxon>
        <taxon>Pezizomycotina</taxon>
        <taxon>Leotiomycetes</taxon>
        <taxon>Helotiales</taxon>
        <taxon>Amorphothecaceae</taxon>
        <taxon>Amorphotheca</taxon>
    </lineage>
</organism>
<dbReference type="Gene3D" id="1.10.630.10">
    <property type="entry name" value="Cytochrome P450"/>
    <property type="match status" value="1"/>
</dbReference>
<dbReference type="AlphaFoldDB" id="A0A2T3AXE4"/>
<evidence type="ECO:0000256" key="7">
    <source>
        <dbReference type="RuleBase" id="RU000461"/>
    </source>
</evidence>
<dbReference type="Pfam" id="PF00067">
    <property type="entry name" value="p450"/>
    <property type="match status" value="1"/>
</dbReference>
<keyword evidence="7" id="KW-0560">Oxidoreductase</keyword>
<keyword evidence="7" id="KW-0503">Monooxygenase</keyword>
<dbReference type="GeneID" id="36570033"/>
<keyword evidence="3 6" id="KW-0349">Heme</keyword>
<evidence type="ECO:0000256" key="5">
    <source>
        <dbReference type="ARBA" id="ARBA00023004"/>
    </source>
</evidence>
<dbReference type="PRINTS" id="PR00463">
    <property type="entry name" value="EP450I"/>
</dbReference>
<evidence type="ECO:0000256" key="6">
    <source>
        <dbReference type="PIRSR" id="PIRSR602401-1"/>
    </source>
</evidence>
<keyword evidence="8" id="KW-0812">Transmembrane</keyword>
<feature type="transmembrane region" description="Helical" evidence="8">
    <location>
        <begin position="36"/>
        <end position="58"/>
    </location>
</feature>
<dbReference type="PROSITE" id="PS00086">
    <property type="entry name" value="CYTOCHROME_P450"/>
    <property type="match status" value="1"/>
</dbReference>
<dbReference type="SUPFAM" id="SSF48264">
    <property type="entry name" value="Cytochrome P450"/>
    <property type="match status" value="1"/>
</dbReference>
<keyword evidence="10" id="KW-1185">Reference proteome</keyword>
<keyword evidence="8" id="KW-0472">Membrane</keyword>
<keyword evidence="4 6" id="KW-0479">Metal-binding</keyword>
<dbReference type="EMBL" id="KZ679014">
    <property type="protein sequence ID" value="PSS13333.1"/>
    <property type="molecule type" value="Genomic_DNA"/>
</dbReference>
<evidence type="ECO:0000313" key="10">
    <source>
        <dbReference type="Proteomes" id="UP000241818"/>
    </source>
</evidence>
<comment type="similarity">
    <text evidence="2 7">Belongs to the cytochrome P450 family.</text>
</comment>
<dbReference type="GO" id="GO:0004497">
    <property type="term" value="F:monooxygenase activity"/>
    <property type="evidence" value="ECO:0007669"/>
    <property type="project" value="UniProtKB-KW"/>
</dbReference>
<dbReference type="InterPro" id="IPR002401">
    <property type="entry name" value="Cyt_P450_E_grp-I"/>
</dbReference>
<dbReference type="Proteomes" id="UP000241818">
    <property type="component" value="Unassembled WGS sequence"/>
</dbReference>
<dbReference type="STRING" id="857342.A0A2T3AXE4"/>
<gene>
    <name evidence="9" type="ORF">M430DRAFT_125489</name>
</gene>
<dbReference type="GO" id="GO:0005506">
    <property type="term" value="F:iron ion binding"/>
    <property type="evidence" value="ECO:0007669"/>
    <property type="project" value="InterPro"/>
</dbReference>
<dbReference type="InterPro" id="IPR050121">
    <property type="entry name" value="Cytochrome_P450_monoxygenase"/>
</dbReference>
<name>A0A2T3AXE4_AMORE</name>
<protein>
    <recommendedName>
        <fullName evidence="11">Cytochrome P450 monooxygenase</fullName>
    </recommendedName>
</protein>
<dbReference type="InterPro" id="IPR017972">
    <property type="entry name" value="Cyt_P450_CS"/>
</dbReference>
<dbReference type="GO" id="GO:0020037">
    <property type="term" value="F:heme binding"/>
    <property type="evidence" value="ECO:0007669"/>
    <property type="project" value="InterPro"/>
</dbReference>
<dbReference type="PANTHER" id="PTHR24305:SF210">
    <property type="entry name" value="CYTOCHROME P450 MONOOXYGENASE ASQL-RELATED"/>
    <property type="match status" value="1"/>
</dbReference>
<evidence type="ECO:0000313" key="9">
    <source>
        <dbReference type="EMBL" id="PSS13333.1"/>
    </source>
</evidence>
<evidence type="ECO:0000256" key="4">
    <source>
        <dbReference type="ARBA" id="ARBA00022723"/>
    </source>
</evidence>